<keyword evidence="4" id="KW-1185">Reference proteome</keyword>
<dbReference type="InterPro" id="IPR031311">
    <property type="entry name" value="CHIT_BIND_RR_consensus"/>
</dbReference>
<dbReference type="GO" id="GO:0031012">
    <property type="term" value="C:extracellular matrix"/>
    <property type="evidence" value="ECO:0007669"/>
    <property type="project" value="TreeGrafter"/>
</dbReference>
<dbReference type="GO" id="GO:0042302">
    <property type="term" value="F:structural constituent of cuticle"/>
    <property type="evidence" value="ECO:0007669"/>
    <property type="project" value="UniProtKB-UniRule"/>
</dbReference>
<evidence type="ECO:0000256" key="3">
    <source>
        <dbReference type="SAM" id="MobiDB-lite"/>
    </source>
</evidence>
<feature type="compositionally biased region" description="Polar residues" evidence="3">
    <location>
        <begin position="55"/>
        <end position="65"/>
    </location>
</feature>
<organism evidence="4 5">
    <name type="scientific">Bombus bifarius</name>
    <dbReference type="NCBI Taxonomy" id="103933"/>
    <lineage>
        <taxon>Eukaryota</taxon>
        <taxon>Metazoa</taxon>
        <taxon>Ecdysozoa</taxon>
        <taxon>Arthropoda</taxon>
        <taxon>Hexapoda</taxon>
        <taxon>Insecta</taxon>
        <taxon>Pterygota</taxon>
        <taxon>Neoptera</taxon>
        <taxon>Endopterygota</taxon>
        <taxon>Hymenoptera</taxon>
        <taxon>Apocrita</taxon>
        <taxon>Aculeata</taxon>
        <taxon>Apoidea</taxon>
        <taxon>Anthophila</taxon>
        <taxon>Apidae</taxon>
        <taxon>Bombus</taxon>
        <taxon>Pyrobombus</taxon>
    </lineage>
</organism>
<dbReference type="PRINTS" id="PR00947">
    <property type="entry name" value="CUTICLE"/>
</dbReference>
<protein>
    <submittedName>
        <fullName evidence="5">Uncharacterized protein LOC117212512</fullName>
    </submittedName>
</protein>
<evidence type="ECO:0000256" key="1">
    <source>
        <dbReference type="ARBA" id="ARBA00022460"/>
    </source>
</evidence>
<feature type="compositionally biased region" description="Basic and acidic residues" evidence="3">
    <location>
        <begin position="66"/>
        <end position="81"/>
    </location>
</feature>
<dbReference type="GeneID" id="117212512"/>
<dbReference type="GO" id="GO:0072669">
    <property type="term" value="C:tRNA-splicing ligase complex"/>
    <property type="evidence" value="ECO:0007669"/>
    <property type="project" value="InterPro"/>
</dbReference>
<dbReference type="InterPro" id="IPR024887">
    <property type="entry name" value="Ashwin"/>
</dbReference>
<proteinExistence type="predicted"/>
<dbReference type="Pfam" id="PF00379">
    <property type="entry name" value="Chitin_bind_4"/>
    <property type="match status" value="1"/>
</dbReference>
<accession>A0A6P8MHK2</accession>
<dbReference type="InterPro" id="IPR051217">
    <property type="entry name" value="Insect_Cuticle_Struc_Prot"/>
</dbReference>
<dbReference type="GO" id="GO:0005615">
    <property type="term" value="C:extracellular space"/>
    <property type="evidence" value="ECO:0007669"/>
    <property type="project" value="TreeGrafter"/>
</dbReference>
<keyword evidence="1 2" id="KW-0193">Cuticle</keyword>
<dbReference type="InterPro" id="IPR000618">
    <property type="entry name" value="Insect_cuticle"/>
</dbReference>
<feature type="compositionally biased region" description="Polar residues" evidence="3">
    <location>
        <begin position="82"/>
        <end position="91"/>
    </location>
</feature>
<dbReference type="KEGG" id="bbif:117212512"/>
<dbReference type="PANTHER" id="PTHR12236">
    <property type="entry name" value="STRUCTURAL CONTITUENT OF CUTICLE"/>
    <property type="match status" value="1"/>
</dbReference>
<dbReference type="PROSITE" id="PS00233">
    <property type="entry name" value="CHIT_BIND_RR_1"/>
    <property type="match status" value="1"/>
</dbReference>
<sequence>MSTLGMYELTHPELLSESDLKEILENRCIDFSDYKNLSRFELIELYKRVALPLPQRQSESNQNSDVRQHNEAMHSVNESHRNPVSLNGTSTRKTDINETAKEIFCIRPKSSASELKQTSNKIRLYNSNTFKKCNGIEKRNNDGKHDEAPSKKRQKITWPQVVIVLAVAIFTTCKGAAVPLPAVPLAKLAPVNPAFNYDPHPQYTYAYDVQDSLTGDSKTQQETRNGDIVSGSYSFIEADGTRRIVEYTADPVNGFNAVVHREPVAVIKPALKVAPVAFHP</sequence>
<dbReference type="AlphaFoldDB" id="A0A6P8MHK2"/>
<dbReference type="Pfam" id="PF15323">
    <property type="entry name" value="Ashwin"/>
    <property type="match status" value="1"/>
</dbReference>
<reference evidence="5" key="1">
    <citation type="submission" date="2025-08" db="UniProtKB">
        <authorList>
            <consortium name="RefSeq"/>
        </authorList>
    </citation>
    <scope>IDENTIFICATION</scope>
    <source>
        <tissue evidence="5">Muscle</tissue>
    </source>
</reference>
<dbReference type="RefSeq" id="XP_033313296.1">
    <property type="nucleotide sequence ID" value="XM_033457405.1"/>
</dbReference>
<gene>
    <name evidence="5" type="primary">LOC117212512</name>
</gene>
<evidence type="ECO:0000313" key="4">
    <source>
        <dbReference type="Proteomes" id="UP000515164"/>
    </source>
</evidence>
<evidence type="ECO:0000313" key="5">
    <source>
        <dbReference type="RefSeq" id="XP_033313296.1"/>
    </source>
</evidence>
<evidence type="ECO:0000256" key="2">
    <source>
        <dbReference type="PROSITE-ProRule" id="PRU00497"/>
    </source>
</evidence>
<dbReference type="PROSITE" id="PS51155">
    <property type="entry name" value="CHIT_BIND_RR_2"/>
    <property type="match status" value="1"/>
</dbReference>
<dbReference type="GO" id="GO:0048598">
    <property type="term" value="P:embryonic morphogenesis"/>
    <property type="evidence" value="ECO:0007669"/>
    <property type="project" value="InterPro"/>
</dbReference>
<name>A0A6P8MHK2_9HYME</name>
<dbReference type="Proteomes" id="UP000515164">
    <property type="component" value="Unplaced"/>
</dbReference>
<feature type="region of interest" description="Disordered" evidence="3">
    <location>
        <begin position="55"/>
        <end position="92"/>
    </location>
</feature>
<dbReference type="PANTHER" id="PTHR12236:SF86">
    <property type="entry name" value="CCP84AC-RELATED"/>
    <property type="match status" value="1"/>
</dbReference>